<dbReference type="InterPro" id="IPR029063">
    <property type="entry name" value="SAM-dependent_MTases_sf"/>
</dbReference>
<evidence type="ECO:0000256" key="5">
    <source>
        <dbReference type="ARBA" id="ARBA00034545"/>
    </source>
</evidence>
<dbReference type="PANTHER" id="PTHR43675">
    <property type="entry name" value="ARSENITE METHYLTRANSFERASE"/>
    <property type="match status" value="1"/>
</dbReference>
<dbReference type="AlphaFoldDB" id="A0A6I8NG46"/>
<dbReference type="InterPro" id="IPR026669">
    <property type="entry name" value="Arsenite_MeTrfase-like"/>
</dbReference>
<dbReference type="Gene3D" id="3.40.5.100">
    <property type="match status" value="1"/>
</dbReference>
<evidence type="ECO:0000256" key="7">
    <source>
        <dbReference type="ARBA" id="ARBA00047943"/>
    </source>
</evidence>
<feature type="compositionally biased region" description="Polar residues" evidence="9">
    <location>
        <begin position="1"/>
        <end position="10"/>
    </location>
</feature>
<feature type="compositionally biased region" description="Low complexity" evidence="9">
    <location>
        <begin position="185"/>
        <end position="195"/>
    </location>
</feature>
<name>A0A6I8NG46_ORNAN</name>
<dbReference type="PANTHER" id="PTHR43675:SF8">
    <property type="entry name" value="ARSENITE METHYLTRANSFERASE"/>
    <property type="match status" value="1"/>
</dbReference>
<protein>
    <recommendedName>
        <fullName evidence="5">Arsenite methyltransferase</fullName>
        <ecNumber evidence="4">2.1.1.137</ecNumber>
    </recommendedName>
</protein>
<dbReference type="SUPFAM" id="SSF53335">
    <property type="entry name" value="S-adenosyl-L-methionine-dependent methyltransferases"/>
    <property type="match status" value="1"/>
</dbReference>
<comment type="catalytic activity">
    <reaction evidence="6">
        <text>arsenic triglutathione + [thioredoxin]-dithiol + S-adenosyl-L-methionine + 2 H2O = methylarsonous acid + [thioredoxin]-disulfide + 3 glutathione + S-adenosyl-L-homocysteine + H(+)</text>
        <dbReference type="Rhea" id="RHEA:69460"/>
        <dbReference type="Rhea" id="RHEA-COMP:10698"/>
        <dbReference type="Rhea" id="RHEA-COMP:10700"/>
        <dbReference type="ChEBI" id="CHEBI:15377"/>
        <dbReference type="ChEBI" id="CHEBI:15378"/>
        <dbReference type="ChEBI" id="CHEBI:17826"/>
        <dbReference type="ChEBI" id="CHEBI:29950"/>
        <dbReference type="ChEBI" id="CHEBI:50058"/>
        <dbReference type="ChEBI" id="CHEBI:57856"/>
        <dbReference type="ChEBI" id="CHEBI:57925"/>
        <dbReference type="ChEBI" id="CHEBI:59789"/>
        <dbReference type="ChEBI" id="CHEBI:183640"/>
        <dbReference type="EC" id="2.1.1.137"/>
    </reaction>
</comment>
<evidence type="ECO:0000256" key="6">
    <source>
        <dbReference type="ARBA" id="ARBA00047941"/>
    </source>
</evidence>
<evidence type="ECO:0000313" key="12">
    <source>
        <dbReference type="Proteomes" id="UP000002279"/>
    </source>
</evidence>
<evidence type="ECO:0000256" key="3">
    <source>
        <dbReference type="ARBA" id="ARBA00034487"/>
    </source>
</evidence>
<feature type="compositionally biased region" description="Pro residues" evidence="9">
    <location>
        <begin position="140"/>
        <end position="152"/>
    </location>
</feature>
<evidence type="ECO:0000313" key="11">
    <source>
        <dbReference type="Ensembl" id="ENSOANP00000040047.1"/>
    </source>
</evidence>
<gene>
    <name evidence="11" type="primary">AS3MT</name>
</gene>
<feature type="compositionally biased region" description="Basic and acidic residues" evidence="9">
    <location>
        <begin position="164"/>
        <end position="179"/>
    </location>
</feature>
<dbReference type="Bgee" id="ENSOANG00000001644">
    <property type="expression patterns" value="Expressed in liver and 8 other cell types or tissues"/>
</dbReference>
<keyword evidence="2" id="KW-0949">S-adenosyl-L-methionine</keyword>
<comment type="catalytic activity">
    <reaction evidence="7">
        <text>arsenic triglutathione + 2 [thioredoxin]-dithiol + 2 S-adenosyl-L-methionine + H2O = dimethylarsinous acid + 2 [thioredoxin]-disulfide + 3 glutathione + 2 S-adenosyl-L-homocysteine + 2 H(+)</text>
        <dbReference type="Rhea" id="RHEA:69464"/>
        <dbReference type="Rhea" id="RHEA-COMP:10698"/>
        <dbReference type="Rhea" id="RHEA-COMP:10700"/>
        <dbReference type="ChEBI" id="CHEBI:15377"/>
        <dbReference type="ChEBI" id="CHEBI:15378"/>
        <dbReference type="ChEBI" id="CHEBI:23808"/>
        <dbReference type="ChEBI" id="CHEBI:29950"/>
        <dbReference type="ChEBI" id="CHEBI:50058"/>
        <dbReference type="ChEBI" id="CHEBI:57856"/>
        <dbReference type="ChEBI" id="CHEBI:57925"/>
        <dbReference type="ChEBI" id="CHEBI:59789"/>
        <dbReference type="ChEBI" id="CHEBI:183640"/>
        <dbReference type="EC" id="2.1.1.137"/>
    </reaction>
</comment>
<dbReference type="GO" id="GO:0030791">
    <property type="term" value="F:arsenite methyltransferase activity"/>
    <property type="evidence" value="ECO:0000318"/>
    <property type="project" value="GO_Central"/>
</dbReference>
<reference evidence="11" key="2">
    <citation type="submission" date="2025-09" db="UniProtKB">
        <authorList>
            <consortium name="Ensembl"/>
        </authorList>
    </citation>
    <scope>IDENTIFICATION</scope>
    <source>
        <strain evidence="11">Glennie</strain>
    </source>
</reference>
<organism evidence="11 12">
    <name type="scientific">Ornithorhynchus anatinus</name>
    <name type="common">Duckbill platypus</name>
    <dbReference type="NCBI Taxonomy" id="9258"/>
    <lineage>
        <taxon>Eukaryota</taxon>
        <taxon>Metazoa</taxon>
        <taxon>Chordata</taxon>
        <taxon>Craniata</taxon>
        <taxon>Vertebrata</taxon>
        <taxon>Euteleostomi</taxon>
        <taxon>Mammalia</taxon>
        <taxon>Monotremata</taxon>
        <taxon>Ornithorhynchidae</taxon>
        <taxon>Ornithorhynchus</taxon>
    </lineage>
</organism>
<dbReference type="GeneTree" id="ENSGT00390000001742"/>
<comment type="catalytic activity">
    <reaction evidence="8">
        <text>arsenic triglutathione + 3 [thioredoxin]-dithiol + 3 S-adenosyl-L-methionine = trimethylarsine + 3 [thioredoxin]-disulfide + 3 glutathione + 3 S-adenosyl-L-homocysteine + 3 H(+)</text>
        <dbReference type="Rhea" id="RHEA:69432"/>
        <dbReference type="Rhea" id="RHEA-COMP:10698"/>
        <dbReference type="Rhea" id="RHEA-COMP:10700"/>
        <dbReference type="ChEBI" id="CHEBI:15378"/>
        <dbReference type="ChEBI" id="CHEBI:27130"/>
        <dbReference type="ChEBI" id="CHEBI:29950"/>
        <dbReference type="ChEBI" id="CHEBI:50058"/>
        <dbReference type="ChEBI" id="CHEBI:57856"/>
        <dbReference type="ChEBI" id="CHEBI:57925"/>
        <dbReference type="ChEBI" id="CHEBI:59789"/>
        <dbReference type="ChEBI" id="CHEBI:183640"/>
        <dbReference type="EC" id="2.1.1.137"/>
    </reaction>
</comment>
<feature type="region of interest" description="Disordered" evidence="9">
    <location>
        <begin position="1"/>
        <end position="41"/>
    </location>
</feature>
<evidence type="ECO:0000256" key="9">
    <source>
        <dbReference type="SAM" id="MobiDB-lite"/>
    </source>
</evidence>
<dbReference type="Gene3D" id="3.40.50.150">
    <property type="entry name" value="Vaccinia Virus protein VP39"/>
    <property type="match status" value="1"/>
</dbReference>
<dbReference type="InterPro" id="IPR025714">
    <property type="entry name" value="Methyltranfer_dom"/>
</dbReference>
<comment type="similarity">
    <text evidence="3">Belongs to the methyltransferase superfamily. Arsenite methyltransferase family.</text>
</comment>
<dbReference type="Proteomes" id="UP000002279">
    <property type="component" value="Unplaced"/>
</dbReference>
<dbReference type="GO" id="GO:0009404">
    <property type="term" value="P:toxin metabolic process"/>
    <property type="evidence" value="ECO:0000318"/>
    <property type="project" value="GO_Central"/>
</dbReference>
<dbReference type="GO" id="GO:0018872">
    <property type="term" value="P:arsonoacetate metabolic process"/>
    <property type="evidence" value="ECO:0000318"/>
    <property type="project" value="GO_Central"/>
</dbReference>
<feature type="region of interest" description="Disordered" evidence="9">
    <location>
        <begin position="126"/>
        <end position="195"/>
    </location>
</feature>
<evidence type="ECO:0000256" key="4">
    <source>
        <dbReference type="ARBA" id="ARBA00034521"/>
    </source>
</evidence>
<sequence length="462" mass="49940">MNIIITTNEQWRGGRGRTGSSGLEEAGPGSGVRGQGGSRSEELGAPVSVAVFRPPGPAAAPGPHPFRPAFLSPQTVAGACGEDVWKNVQVRVWGCRDCEVAGGAGLQGLRGCRGAGLQRVRGCRGCGARGGAGRRGVSPTPSPGPDPAPPPVAGLLRPGAAGLRRPEDQRVRGCREPLHPRRQRGPGSRPPGRAGQVEVAKKYIDYHMKKYGFQTPNVNFIHGYIEKLGEAGIKDESYDIIVSNCVINLVPNKRQVLQEAYRVLKPGGELYFSDVYASLDLPEEIRSHRVLWGECIGGALFWKDLFTIAQEIGFCPPRLVSAFPITIQNKELEKVLGNYQFVSANFRLFKLLEKSPVNRCEVIYNGGITGFEKELVFDANFTFKEGEVVEVDEETAAILQNSRFAESFLIRPVGEKLPTPGSGSRLEPKEMITDPFKLVKQLKTKPTCSTASSACSGSKKCG</sequence>
<dbReference type="InParanoid" id="A0A6I8NG46"/>
<evidence type="ECO:0000259" key="10">
    <source>
        <dbReference type="Pfam" id="PF13847"/>
    </source>
</evidence>
<evidence type="ECO:0000256" key="8">
    <source>
        <dbReference type="ARBA" id="ARBA00048428"/>
    </source>
</evidence>
<feature type="compositionally biased region" description="Gly residues" evidence="9">
    <location>
        <begin position="28"/>
        <end position="37"/>
    </location>
</feature>
<feature type="domain" description="Methyltransferase" evidence="10">
    <location>
        <begin position="197"/>
        <end position="310"/>
    </location>
</feature>
<dbReference type="CDD" id="cd02440">
    <property type="entry name" value="AdoMet_MTases"/>
    <property type="match status" value="1"/>
</dbReference>
<reference evidence="11" key="1">
    <citation type="submission" date="2025-08" db="UniProtKB">
        <authorList>
            <consortium name="Ensembl"/>
        </authorList>
    </citation>
    <scope>IDENTIFICATION</scope>
    <source>
        <strain evidence="11">Glennie</strain>
    </source>
</reference>
<dbReference type="Ensembl" id="ENSOANT00000054057.1">
    <property type="protein sequence ID" value="ENSOANP00000040047.1"/>
    <property type="gene ID" value="ENSOANG00000001644.3"/>
</dbReference>
<dbReference type="FunCoup" id="A0A6I8NG46">
    <property type="interactions" value="247"/>
</dbReference>
<proteinExistence type="inferred from homology"/>
<keyword evidence="1" id="KW-0808">Transferase</keyword>
<evidence type="ECO:0000256" key="2">
    <source>
        <dbReference type="ARBA" id="ARBA00022691"/>
    </source>
</evidence>
<dbReference type="EC" id="2.1.1.137" evidence="4"/>
<dbReference type="GO" id="GO:0005829">
    <property type="term" value="C:cytosol"/>
    <property type="evidence" value="ECO:0000318"/>
    <property type="project" value="GO_Central"/>
</dbReference>
<accession>A0A6I8NG46</accession>
<dbReference type="Pfam" id="PF13847">
    <property type="entry name" value="Methyltransf_31"/>
    <property type="match status" value="1"/>
</dbReference>
<evidence type="ECO:0000256" key="1">
    <source>
        <dbReference type="ARBA" id="ARBA00022679"/>
    </source>
</evidence>
<keyword evidence="12" id="KW-1185">Reference proteome</keyword>